<reference evidence="5 6" key="1">
    <citation type="journal article" date="2018" name="PLoS ONE">
        <title>The draft genome of Kipferlia bialata reveals reductive genome evolution in fornicate parasites.</title>
        <authorList>
            <person name="Tanifuji G."/>
            <person name="Takabayashi S."/>
            <person name="Kume K."/>
            <person name="Takagi M."/>
            <person name="Nakayama T."/>
            <person name="Kamikawa R."/>
            <person name="Inagaki Y."/>
            <person name="Hashimoto T."/>
        </authorList>
    </citation>
    <scope>NUCLEOTIDE SEQUENCE [LARGE SCALE GENOMIC DNA]</scope>
    <source>
        <strain evidence="5">NY0173</strain>
    </source>
</reference>
<evidence type="ECO:0000256" key="1">
    <source>
        <dbReference type="ARBA" id="ARBA00022441"/>
    </source>
</evidence>
<dbReference type="Gene3D" id="2.10.50.10">
    <property type="entry name" value="Tumor Necrosis Factor Receptor, subunit A, domain 2"/>
    <property type="match status" value="1"/>
</dbReference>
<dbReference type="Proteomes" id="UP000265618">
    <property type="component" value="Unassembled WGS sequence"/>
</dbReference>
<proteinExistence type="predicted"/>
<dbReference type="OrthoDB" id="432528at2759"/>
<evidence type="ECO:0000256" key="2">
    <source>
        <dbReference type="ARBA" id="ARBA00022737"/>
    </source>
</evidence>
<keyword evidence="3" id="KW-0812">Transmembrane</keyword>
<evidence type="ECO:0000313" key="5">
    <source>
        <dbReference type="EMBL" id="GIQ81459.1"/>
    </source>
</evidence>
<keyword evidence="1" id="KW-0880">Kelch repeat</keyword>
<feature type="domain" description="Tyrosine-protein kinase ephrin type A/B receptor-like" evidence="4">
    <location>
        <begin position="571"/>
        <end position="613"/>
    </location>
</feature>
<dbReference type="InterPro" id="IPR015915">
    <property type="entry name" value="Kelch-typ_b-propeller"/>
</dbReference>
<organism evidence="5 6">
    <name type="scientific">Kipferlia bialata</name>
    <dbReference type="NCBI Taxonomy" id="797122"/>
    <lineage>
        <taxon>Eukaryota</taxon>
        <taxon>Metamonada</taxon>
        <taxon>Carpediemonas-like organisms</taxon>
        <taxon>Kipferlia</taxon>
    </lineage>
</organism>
<dbReference type="InterPro" id="IPR011641">
    <property type="entry name" value="Tyr-kin_ephrin_A/B_rcpt-like"/>
</dbReference>
<evidence type="ECO:0000259" key="4">
    <source>
        <dbReference type="Pfam" id="PF07699"/>
    </source>
</evidence>
<name>A0A9K3CQL0_9EUKA</name>
<keyword evidence="6" id="KW-1185">Reference proteome</keyword>
<evidence type="ECO:0000256" key="3">
    <source>
        <dbReference type="SAM" id="Phobius"/>
    </source>
</evidence>
<feature type="transmembrane region" description="Helical" evidence="3">
    <location>
        <begin position="747"/>
        <end position="766"/>
    </location>
</feature>
<dbReference type="EMBL" id="BDIP01000399">
    <property type="protein sequence ID" value="GIQ81459.1"/>
    <property type="molecule type" value="Genomic_DNA"/>
</dbReference>
<gene>
    <name evidence="5" type="ORF">KIPB_002419</name>
</gene>
<dbReference type="Gene3D" id="2.120.10.80">
    <property type="entry name" value="Kelch-type beta propeller"/>
    <property type="match status" value="1"/>
</dbReference>
<evidence type="ECO:0000313" key="6">
    <source>
        <dbReference type="Proteomes" id="UP000265618"/>
    </source>
</evidence>
<feature type="transmembrane region" description="Helical" evidence="3">
    <location>
        <begin position="690"/>
        <end position="710"/>
    </location>
</feature>
<dbReference type="SMART" id="SM01411">
    <property type="entry name" value="Ephrin_rec_like"/>
    <property type="match status" value="1"/>
</dbReference>
<accession>A0A9K3CQL0</accession>
<dbReference type="Pfam" id="PF24681">
    <property type="entry name" value="Kelch_KLHDC2_KLHL20_DRC7"/>
    <property type="match status" value="1"/>
</dbReference>
<dbReference type="PANTHER" id="PTHR46093">
    <property type="entry name" value="ACYL-COA-BINDING DOMAIN-CONTAINING PROTEIN 5"/>
    <property type="match status" value="1"/>
</dbReference>
<keyword evidence="2" id="KW-0677">Repeat</keyword>
<dbReference type="Pfam" id="PF07699">
    <property type="entry name" value="Ephrin_rec_like"/>
    <property type="match status" value="1"/>
</dbReference>
<feature type="transmembrane region" description="Helical" evidence="3">
    <location>
        <begin position="1025"/>
        <end position="1050"/>
    </location>
</feature>
<protein>
    <recommendedName>
        <fullName evidence="4">Tyrosine-protein kinase ephrin type A/B receptor-like domain-containing protein</fullName>
    </recommendedName>
</protein>
<dbReference type="SUPFAM" id="SSF117281">
    <property type="entry name" value="Kelch motif"/>
    <property type="match status" value="1"/>
</dbReference>
<dbReference type="PANTHER" id="PTHR46093:SF18">
    <property type="entry name" value="FIBRONECTIN TYPE-III DOMAIN-CONTAINING PROTEIN"/>
    <property type="match status" value="1"/>
</dbReference>
<keyword evidence="3" id="KW-1133">Transmembrane helix</keyword>
<dbReference type="CDD" id="cd00185">
    <property type="entry name" value="TNFRSF"/>
    <property type="match status" value="1"/>
</dbReference>
<feature type="non-terminal residue" evidence="5">
    <location>
        <position position="1095"/>
    </location>
</feature>
<dbReference type="SUPFAM" id="SSF57184">
    <property type="entry name" value="Growth factor receptor domain"/>
    <property type="match status" value="1"/>
</dbReference>
<keyword evidence="3" id="KW-0472">Membrane</keyword>
<comment type="caution">
    <text evidence="5">The sequence shown here is derived from an EMBL/GenBank/DDBJ whole genome shotgun (WGS) entry which is preliminary data.</text>
</comment>
<dbReference type="AlphaFoldDB" id="A0A9K3CQL0"/>
<dbReference type="InterPro" id="IPR009030">
    <property type="entry name" value="Growth_fac_rcpt_cys_sf"/>
</dbReference>
<sequence>YICTFYVDADLELDSTGNDVQLKYLSRDGNDVQLKYLSRDGFVVLYGWDRLAQKDRDDAIILNFNGDYQDPTNWTWGDMAVGDHDIPSPLDVAVDGGAMCQVPPLESEDSATQYFFGGYMESEGASNCMSKSETVSVTVDEQTVTASDYDIILHNQLSPPESSLLASAVVGDKMYIFGGSRVESASLASVIWSLDLSSDVSGTGDEGEETSSDNWEVVETSSYLIPDPRERLNMHAWGGNLLVMLGSDTTTDTYLNDVWVFWLDTQTWEQVYPTDDDSTGDEYPPTSGACTVLQDNYVYVYGGQRVSSMSDEMWRFDLLTHTWTQLEHVALERPTDSSTGLPFTDEEYEDYQADNTPPALMACHVDNVGGRMFLYGGELSSNGQNYDWYEVSVKGWGEAENGAGGQDADRDEGAVPTLGTDQVAYRRYQYPDNDYTGVHSSVDNAAFVVQRVVDESEDPSVDDSVWSVWTLGGRLWTSAFAYRYITTLGVADHSVDTQINTEVVTDYDMLPATSGTAYQYHGSTMYIYGGVLQALERIIDDSGSSDLYKATLTPVHKSYEGTILYDSCSPGTYYSSEYESCTACPMGTYKSLDESSCVTCPDGYYSETLAARNLLVCTPCPEGQRAYFDTPGDLSSIDHSKCMDCDEDEYCPIGSITAGTKPTLESDTEVQPDARSLMTGQVETWTRVCYVLAGFLCVLLAVMLLITYPIRHKINVARWDRFTLDHPIADNAPPINRQTKIGGYFTLIYYLFALAMGTSLVLAFWMDNVQETKSTIPNFLVSTLSLGDASTTEILFNATINVEFSFFGSESDCVSDRDDVDQFGTCSDTMTSTVDGLYAVADEDGITPDACYAHQCAWIRTDLTGTDYIAAGYSCHVQYTMSDCVFETDSETDPYVYTFFSGTAAHSQGITADISFGSSVPDETTDITTDQLPSTVSLELVPSVETVFKGMAPSVVTIGATPSLYQDATGGGQLTTGYHIELDSKETGDVAGPAKFPYVNGVGTELVFMVRDSTLVTTLSKKTTIGSFVGVALGSVMGLSGTFSLIMGYIEDFFQQRKTKLKATLEKKTRKMRPVKKVSNPLAVTPAQRVPEETV</sequence>